<keyword evidence="1" id="KW-0812">Transmembrane</keyword>
<proteinExistence type="predicted"/>
<evidence type="ECO:0000313" key="3">
    <source>
        <dbReference type="Proteomes" id="UP000718564"/>
    </source>
</evidence>
<reference evidence="2 3" key="1">
    <citation type="submission" date="2018-06" db="EMBL/GenBank/DDBJ databases">
        <title>Comparative genomics of Brasilonema spp. strains.</title>
        <authorList>
            <person name="Alvarenga D.O."/>
            <person name="Fiore M.F."/>
            <person name="Varani A.M."/>
        </authorList>
    </citation>
    <scope>NUCLEOTIDE SEQUENCE [LARGE SCALE GENOMIC DNA]</scope>
    <source>
        <strain evidence="2 3">SPC951</strain>
    </source>
</reference>
<evidence type="ECO:0000313" key="2">
    <source>
        <dbReference type="EMBL" id="NMG18131.1"/>
    </source>
</evidence>
<dbReference type="Proteomes" id="UP000718564">
    <property type="component" value="Unassembled WGS sequence"/>
</dbReference>
<gene>
    <name evidence="2" type="ORF">DP116_01205</name>
</gene>
<evidence type="ECO:0000256" key="1">
    <source>
        <dbReference type="SAM" id="Phobius"/>
    </source>
</evidence>
<keyword evidence="1" id="KW-0472">Membrane</keyword>
<protein>
    <submittedName>
        <fullName evidence="2">Uncharacterized protein</fullName>
    </submittedName>
</protein>
<feature type="transmembrane region" description="Helical" evidence="1">
    <location>
        <begin position="6"/>
        <end position="23"/>
    </location>
</feature>
<accession>A0ABX1P2E7</accession>
<keyword evidence="1" id="KW-1133">Transmembrane helix</keyword>
<organism evidence="2 3">
    <name type="scientific">Brasilonema bromeliae SPC951</name>
    <dbReference type="NCBI Taxonomy" id="385972"/>
    <lineage>
        <taxon>Bacteria</taxon>
        <taxon>Bacillati</taxon>
        <taxon>Cyanobacteriota</taxon>
        <taxon>Cyanophyceae</taxon>
        <taxon>Nostocales</taxon>
        <taxon>Scytonemataceae</taxon>
        <taxon>Brasilonema</taxon>
        <taxon>Bromeliae group (in: Brasilonema)</taxon>
    </lineage>
</organism>
<dbReference type="EMBL" id="QMEB01000004">
    <property type="protein sequence ID" value="NMG18131.1"/>
    <property type="molecule type" value="Genomic_DNA"/>
</dbReference>
<name>A0ABX1P2E7_9CYAN</name>
<comment type="caution">
    <text evidence="2">The sequence shown here is derived from an EMBL/GenBank/DDBJ whole genome shotgun (WGS) entry which is preliminary data.</text>
</comment>
<dbReference type="RefSeq" id="WP_169153420.1">
    <property type="nucleotide sequence ID" value="NZ_CAWPJE010000230.1"/>
</dbReference>
<keyword evidence="3" id="KW-1185">Reference proteome</keyword>
<sequence>MVTVVVVINTLISLVLLYVAWRVRRLKRRLTRIANIFIAAERSSHAVLYTAPQALYTGQGNINNIRQKDQPARLQIQRLRQILSLVALGQQVWQSNFLRFRAKLVRKRR</sequence>